<dbReference type="PANTHER" id="PTHR48055:SF55">
    <property type="entry name" value="PROTEIN KINASE DOMAIN-CONTAINING PROTEIN"/>
    <property type="match status" value="1"/>
</dbReference>
<dbReference type="EC" id="2.7.11.1" evidence="2"/>
<comment type="catalytic activity">
    <reaction evidence="19">
        <text>L-seryl-[protein] + ATP = O-phospho-L-seryl-[protein] + ADP + H(+)</text>
        <dbReference type="Rhea" id="RHEA:17989"/>
        <dbReference type="Rhea" id="RHEA-COMP:9863"/>
        <dbReference type="Rhea" id="RHEA-COMP:11604"/>
        <dbReference type="ChEBI" id="CHEBI:15378"/>
        <dbReference type="ChEBI" id="CHEBI:29999"/>
        <dbReference type="ChEBI" id="CHEBI:30616"/>
        <dbReference type="ChEBI" id="CHEBI:83421"/>
        <dbReference type="ChEBI" id="CHEBI:456216"/>
        <dbReference type="EC" id="2.7.11.1"/>
    </reaction>
</comment>
<keyword evidence="17" id="KW-0325">Glycoprotein</keyword>
<dbReference type="HOGENOM" id="CLU_000288_21_4_1"/>
<dbReference type="Gene3D" id="1.10.510.10">
    <property type="entry name" value="Transferase(Phosphotransferase) domain 1"/>
    <property type="match status" value="1"/>
</dbReference>
<comment type="subcellular location">
    <subcellularLocation>
        <location evidence="1">Cell membrane</location>
        <topology evidence="1">Single-pass membrane protein</topology>
    </subcellularLocation>
</comment>
<evidence type="ECO:0000256" key="12">
    <source>
        <dbReference type="ARBA" id="ARBA00022777"/>
    </source>
</evidence>
<evidence type="ECO:0000256" key="6">
    <source>
        <dbReference type="ARBA" id="ARBA00022614"/>
    </source>
</evidence>
<keyword evidence="9" id="KW-0732">Signal</keyword>
<evidence type="ECO:0000256" key="19">
    <source>
        <dbReference type="ARBA" id="ARBA00048679"/>
    </source>
</evidence>
<dbReference type="PROSITE" id="PS00108">
    <property type="entry name" value="PROTEIN_KINASE_ST"/>
    <property type="match status" value="1"/>
</dbReference>
<dbReference type="AlphaFoldDB" id="A0A0D9XJ39"/>
<evidence type="ECO:0000256" key="14">
    <source>
        <dbReference type="ARBA" id="ARBA00022989"/>
    </source>
</evidence>
<evidence type="ECO:0000256" key="17">
    <source>
        <dbReference type="ARBA" id="ARBA00023180"/>
    </source>
</evidence>
<evidence type="ECO:0000256" key="8">
    <source>
        <dbReference type="ARBA" id="ARBA00022692"/>
    </source>
</evidence>
<reference evidence="22" key="2">
    <citation type="submission" date="2013-12" db="EMBL/GenBank/DDBJ databases">
        <authorList>
            <person name="Yu Y."/>
            <person name="Lee S."/>
            <person name="de Baynast K."/>
            <person name="Wissotski M."/>
            <person name="Liu L."/>
            <person name="Talag J."/>
            <person name="Goicoechea J."/>
            <person name="Angelova A."/>
            <person name="Jetty R."/>
            <person name="Kudrna D."/>
            <person name="Golser W."/>
            <person name="Rivera L."/>
            <person name="Zhang J."/>
            <person name="Wing R."/>
        </authorList>
    </citation>
    <scope>NUCLEOTIDE SEQUENCE</scope>
</reference>
<keyword evidence="10" id="KW-0677">Repeat</keyword>
<evidence type="ECO:0000256" key="16">
    <source>
        <dbReference type="ARBA" id="ARBA00023170"/>
    </source>
</evidence>
<sequence length="202" mass="22046">MDPSNPVKILTLMQRLNIAADIGAALDYLHNNCQPTIVHCDLKPGNILLGDDMVAHVGDFGLANILTDPVGEQLINSKSSVGLMGTIGYVAPEYGEGGQISPYGDVYSFGKAPTHDMFSDGLTLQQYAEMAYPELLMNIVDPLLLSIENEWGALNCVMSAVTRLALVCSRRQTDRLCMREVLAEIHTIRASHVEEINKIDSD</sequence>
<evidence type="ECO:0000313" key="22">
    <source>
        <dbReference type="Proteomes" id="UP000032180"/>
    </source>
</evidence>
<comment type="catalytic activity">
    <reaction evidence="18">
        <text>L-threonyl-[protein] + ATP = O-phospho-L-threonyl-[protein] + ADP + H(+)</text>
        <dbReference type="Rhea" id="RHEA:46608"/>
        <dbReference type="Rhea" id="RHEA-COMP:11060"/>
        <dbReference type="Rhea" id="RHEA-COMP:11605"/>
        <dbReference type="ChEBI" id="CHEBI:15378"/>
        <dbReference type="ChEBI" id="CHEBI:30013"/>
        <dbReference type="ChEBI" id="CHEBI:30616"/>
        <dbReference type="ChEBI" id="CHEBI:61977"/>
        <dbReference type="ChEBI" id="CHEBI:456216"/>
        <dbReference type="EC" id="2.7.11.1"/>
    </reaction>
</comment>
<protein>
    <recommendedName>
        <fullName evidence="2">non-specific serine/threonine protein kinase</fullName>
        <ecNumber evidence="2">2.7.11.1</ecNumber>
    </recommendedName>
</protein>
<dbReference type="eggNOG" id="ENOG502QPYS">
    <property type="taxonomic scope" value="Eukaryota"/>
</dbReference>
<evidence type="ECO:0000256" key="4">
    <source>
        <dbReference type="ARBA" id="ARBA00022527"/>
    </source>
</evidence>
<dbReference type="Gramene" id="LPERR10G05520.1">
    <property type="protein sequence ID" value="LPERR10G05520.1"/>
    <property type="gene ID" value="LPERR10G05520"/>
</dbReference>
<evidence type="ECO:0000256" key="5">
    <source>
        <dbReference type="ARBA" id="ARBA00022553"/>
    </source>
</evidence>
<evidence type="ECO:0000256" key="1">
    <source>
        <dbReference type="ARBA" id="ARBA00004162"/>
    </source>
</evidence>
<keyword evidence="7" id="KW-0808">Transferase</keyword>
<evidence type="ECO:0000256" key="10">
    <source>
        <dbReference type="ARBA" id="ARBA00022737"/>
    </source>
</evidence>
<keyword evidence="22" id="KW-1185">Reference proteome</keyword>
<accession>A0A0D9XJ39</accession>
<evidence type="ECO:0000256" key="7">
    <source>
        <dbReference type="ARBA" id="ARBA00022679"/>
    </source>
</evidence>
<dbReference type="GO" id="GO:0004674">
    <property type="term" value="F:protein serine/threonine kinase activity"/>
    <property type="evidence" value="ECO:0007669"/>
    <property type="project" value="UniProtKB-KW"/>
</dbReference>
<reference evidence="21 22" key="1">
    <citation type="submission" date="2012-08" db="EMBL/GenBank/DDBJ databases">
        <title>Oryza genome evolution.</title>
        <authorList>
            <person name="Wing R.A."/>
        </authorList>
    </citation>
    <scope>NUCLEOTIDE SEQUENCE</scope>
</reference>
<keyword evidence="6" id="KW-0433">Leucine-rich repeat</keyword>
<dbReference type="InterPro" id="IPR051564">
    <property type="entry name" value="LRR_receptor-like_kinase"/>
</dbReference>
<reference evidence="21" key="3">
    <citation type="submission" date="2015-04" db="UniProtKB">
        <authorList>
            <consortium name="EnsemblPlants"/>
        </authorList>
    </citation>
    <scope>IDENTIFICATION</scope>
</reference>
<dbReference type="PROSITE" id="PS50011">
    <property type="entry name" value="PROTEIN_KINASE_DOM"/>
    <property type="match status" value="1"/>
</dbReference>
<evidence type="ECO:0000313" key="21">
    <source>
        <dbReference type="EnsemblPlants" id="LPERR10G05520.1"/>
    </source>
</evidence>
<proteinExistence type="predicted"/>
<keyword evidence="5" id="KW-0597">Phosphoprotein</keyword>
<dbReference type="FunFam" id="1.10.510.10:FF:000358">
    <property type="entry name" value="Putative leucine-rich repeat receptor-like serine/threonine-protein kinase"/>
    <property type="match status" value="1"/>
</dbReference>
<dbReference type="InterPro" id="IPR011009">
    <property type="entry name" value="Kinase-like_dom_sf"/>
</dbReference>
<dbReference type="Pfam" id="PF00069">
    <property type="entry name" value="Pkinase"/>
    <property type="match status" value="1"/>
</dbReference>
<keyword evidence="8" id="KW-0812">Transmembrane</keyword>
<keyword evidence="4" id="KW-0723">Serine/threonine-protein kinase</keyword>
<keyword evidence="12" id="KW-0418">Kinase</keyword>
<evidence type="ECO:0000256" key="18">
    <source>
        <dbReference type="ARBA" id="ARBA00047899"/>
    </source>
</evidence>
<keyword evidence="13" id="KW-0067">ATP-binding</keyword>
<organism evidence="21 22">
    <name type="scientific">Leersia perrieri</name>
    <dbReference type="NCBI Taxonomy" id="77586"/>
    <lineage>
        <taxon>Eukaryota</taxon>
        <taxon>Viridiplantae</taxon>
        <taxon>Streptophyta</taxon>
        <taxon>Embryophyta</taxon>
        <taxon>Tracheophyta</taxon>
        <taxon>Spermatophyta</taxon>
        <taxon>Magnoliopsida</taxon>
        <taxon>Liliopsida</taxon>
        <taxon>Poales</taxon>
        <taxon>Poaceae</taxon>
        <taxon>BOP clade</taxon>
        <taxon>Oryzoideae</taxon>
        <taxon>Oryzeae</taxon>
        <taxon>Oryzinae</taxon>
        <taxon>Leersia</taxon>
    </lineage>
</organism>
<dbReference type="PANTHER" id="PTHR48055">
    <property type="entry name" value="LEUCINE-RICH REPEAT RECEPTOR PROTEIN KINASE EMS1"/>
    <property type="match status" value="1"/>
</dbReference>
<dbReference type="GO" id="GO:0005886">
    <property type="term" value="C:plasma membrane"/>
    <property type="evidence" value="ECO:0007669"/>
    <property type="project" value="UniProtKB-SubCell"/>
</dbReference>
<feature type="domain" description="Protein kinase" evidence="20">
    <location>
        <begin position="1"/>
        <end position="189"/>
    </location>
</feature>
<dbReference type="SUPFAM" id="SSF56112">
    <property type="entry name" value="Protein kinase-like (PK-like)"/>
    <property type="match status" value="1"/>
</dbReference>
<dbReference type="InterPro" id="IPR008271">
    <property type="entry name" value="Ser/Thr_kinase_AS"/>
</dbReference>
<dbReference type="InterPro" id="IPR000719">
    <property type="entry name" value="Prot_kinase_dom"/>
</dbReference>
<evidence type="ECO:0000256" key="3">
    <source>
        <dbReference type="ARBA" id="ARBA00022475"/>
    </source>
</evidence>
<evidence type="ECO:0000256" key="2">
    <source>
        <dbReference type="ARBA" id="ARBA00012513"/>
    </source>
</evidence>
<dbReference type="Proteomes" id="UP000032180">
    <property type="component" value="Chromosome 10"/>
</dbReference>
<evidence type="ECO:0000256" key="13">
    <source>
        <dbReference type="ARBA" id="ARBA00022840"/>
    </source>
</evidence>
<keyword evidence="16" id="KW-0675">Receptor</keyword>
<keyword evidence="15" id="KW-0472">Membrane</keyword>
<evidence type="ECO:0000259" key="20">
    <source>
        <dbReference type="PROSITE" id="PS50011"/>
    </source>
</evidence>
<keyword evidence="3" id="KW-1003">Cell membrane</keyword>
<evidence type="ECO:0000256" key="15">
    <source>
        <dbReference type="ARBA" id="ARBA00023136"/>
    </source>
</evidence>
<evidence type="ECO:0000256" key="11">
    <source>
        <dbReference type="ARBA" id="ARBA00022741"/>
    </source>
</evidence>
<name>A0A0D9XJ39_9ORYZ</name>
<evidence type="ECO:0000256" key="9">
    <source>
        <dbReference type="ARBA" id="ARBA00022729"/>
    </source>
</evidence>
<dbReference type="GO" id="GO:0005524">
    <property type="term" value="F:ATP binding"/>
    <property type="evidence" value="ECO:0007669"/>
    <property type="project" value="UniProtKB-KW"/>
</dbReference>
<keyword evidence="14" id="KW-1133">Transmembrane helix</keyword>
<dbReference type="STRING" id="77586.A0A0D9XJ39"/>
<dbReference type="EnsemblPlants" id="LPERR10G05520.1">
    <property type="protein sequence ID" value="LPERR10G05520.1"/>
    <property type="gene ID" value="LPERR10G05520"/>
</dbReference>
<keyword evidence="11" id="KW-0547">Nucleotide-binding</keyword>